<dbReference type="GO" id="GO:0043139">
    <property type="term" value="F:5'-3' DNA helicase activity"/>
    <property type="evidence" value="ECO:0007669"/>
    <property type="project" value="UniProtKB-EC"/>
</dbReference>
<dbReference type="GO" id="GO:0016787">
    <property type="term" value="F:hydrolase activity"/>
    <property type="evidence" value="ECO:0007669"/>
    <property type="project" value="UniProtKB-KW"/>
</dbReference>
<dbReference type="Pfam" id="PF05970">
    <property type="entry name" value="PIF1"/>
    <property type="match status" value="1"/>
</dbReference>
<dbReference type="Pfam" id="PF21530">
    <property type="entry name" value="Pif1_2B_dom"/>
    <property type="match status" value="1"/>
</dbReference>
<evidence type="ECO:0000313" key="5">
    <source>
        <dbReference type="Proteomes" id="UP000683360"/>
    </source>
</evidence>
<dbReference type="GO" id="GO:0006281">
    <property type="term" value="P:DNA repair"/>
    <property type="evidence" value="ECO:0007669"/>
    <property type="project" value="UniProtKB-KW"/>
</dbReference>
<keyword evidence="1" id="KW-0234">DNA repair</keyword>
<dbReference type="CDD" id="cd18809">
    <property type="entry name" value="SF1_C_RecD"/>
    <property type="match status" value="1"/>
</dbReference>
<accession>A0A8S3RIB8</accession>
<dbReference type="InterPro" id="IPR036691">
    <property type="entry name" value="Endo/exonu/phosph_ase_sf"/>
</dbReference>
<evidence type="ECO:0000256" key="1">
    <source>
        <dbReference type="RuleBase" id="RU363044"/>
    </source>
</evidence>
<dbReference type="InterPro" id="IPR027417">
    <property type="entry name" value="P-loop_NTPase"/>
</dbReference>
<dbReference type="InterPro" id="IPR010285">
    <property type="entry name" value="DNA_helicase_pif1-like_DEAD"/>
</dbReference>
<gene>
    <name evidence="4" type="ORF">MEDL_22617</name>
</gene>
<dbReference type="InterPro" id="IPR049163">
    <property type="entry name" value="Pif1-like_2B_dom"/>
</dbReference>
<sequence length="1012" mass="115673">MKKVGSAYLHHREISAQEAVFRVTGLRMKECSRKVEFIPVGENPCRLSIPLQQLKKVESKNRQQKHDEDETENHSDEENVWMRNKNDIYKAKPDINLFNEMCLADFCSKFNVLTESQVPKKINKDTTFKLKKDLGYIRKLTISSPGIIRYPRFSVDKVPEKYYQSILQLFLPFRSDDQLKPSMFETYEEFYKRGHVKFFNSNSLSAVKDTVDHNMSTYVKTSSSIDEAIEKLEENGSHEDAWAQLCSESESERVMCDIEGSANENDNVDDEIIENNLPDLNRGVEKEFSLPIRSMVFTNKEIIPMLRSMNENQKHIFFDIRHWCLEKANGKHVDPFYVFITGGAGTGKSQLIKCLYFEISRILAPTLCNPDDVSVLLAAPTGTAAFNINGMTIHSCLSIFKSLSKDHATLSEDKLNTLRTKLDSLQILIIDEISMVNKRLLYFVHERLRQIKKKPESCLFGGVSIIAVGDFYQLPPVKSKKSDKLYVNDPSNPLNYLWNELFKVAVLDEIMRQKDDKTFAEMLNRLRIKKKHEMIEPDDILLLKHCMKEAPDRILHIFATNAEVQQFNNSMIMKYFSDPVLVEAEDYEKDKTTGTLKRKSSFYSSSDIQLPSSILLAVGARIMLIRNQDTKDGLVNGVMGTVHKIITAGNNIPEIIYIQFDDDNVGKSAKEQKIINGNRCVGLGRCSEDLSFVSGVRKQYPLKLAFACTAHKVQGLTVSEVAVDLSKCFTYGQSYVALSRVTSNKGLFISEMNNESLSAKIYADPDIEAGLASMQVFAMRTASASVANILKEHQIRIVYHNIQGLLSHIGDLKVNNDIVTADFICLTETWLTSNDQNVNLNNYDFRHVCRNEAFNGDNKMFRTIKHMKNGGVGFFGKNRINYQHIDLHIKNIECICFRIIEIDTLIITVYRTQKYDVETFIKQFRLVLNEISRISQKSVIVGDFNQNILKDERSIENFMKSQGYVQVITEPTTEKGTLIDHVYLKGINQFCVRVIPTFYSYHEAIEIITGNV</sequence>
<dbReference type="InterPro" id="IPR005135">
    <property type="entry name" value="Endo/exonuclease/phosphatase"/>
</dbReference>
<dbReference type="SUPFAM" id="SSF52540">
    <property type="entry name" value="P-loop containing nucleoside triphosphate hydrolases"/>
    <property type="match status" value="2"/>
</dbReference>
<keyword evidence="1" id="KW-0347">Helicase</keyword>
<keyword evidence="1" id="KW-0067">ATP-binding</keyword>
<dbReference type="InterPro" id="IPR003593">
    <property type="entry name" value="AAA+_ATPase"/>
</dbReference>
<dbReference type="Proteomes" id="UP000683360">
    <property type="component" value="Unassembled WGS sequence"/>
</dbReference>
<comment type="cofactor">
    <cofactor evidence="1">
        <name>Mg(2+)</name>
        <dbReference type="ChEBI" id="CHEBI:18420"/>
    </cofactor>
</comment>
<keyword evidence="1" id="KW-0233">DNA recombination</keyword>
<dbReference type="GO" id="GO:0005524">
    <property type="term" value="F:ATP binding"/>
    <property type="evidence" value="ECO:0007669"/>
    <property type="project" value="UniProtKB-KW"/>
</dbReference>
<dbReference type="InterPro" id="IPR051055">
    <property type="entry name" value="PIF1_helicase"/>
</dbReference>
<dbReference type="EMBL" id="CAJPWZ010001108">
    <property type="protein sequence ID" value="CAG2208410.1"/>
    <property type="molecule type" value="Genomic_DNA"/>
</dbReference>
<dbReference type="Gene3D" id="3.40.50.300">
    <property type="entry name" value="P-loop containing nucleotide triphosphate hydrolases"/>
    <property type="match status" value="1"/>
</dbReference>
<dbReference type="GO" id="GO:0006310">
    <property type="term" value="P:DNA recombination"/>
    <property type="evidence" value="ECO:0007669"/>
    <property type="project" value="UniProtKB-KW"/>
</dbReference>
<protein>
    <recommendedName>
        <fullName evidence="1">ATP-dependent DNA helicase</fullName>
        <ecNumber evidence="1">5.6.2.3</ecNumber>
    </recommendedName>
</protein>
<dbReference type="OrthoDB" id="416437at2759"/>
<feature type="domain" description="AAA+ ATPase" evidence="3">
    <location>
        <begin position="334"/>
        <end position="491"/>
    </location>
</feature>
<keyword evidence="1" id="KW-0227">DNA damage</keyword>
<proteinExistence type="inferred from homology"/>
<keyword evidence="1" id="KW-0378">Hydrolase</keyword>
<comment type="catalytic activity">
    <reaction evidence="1">
        <text>ATP + H2O = ADP + phosphate + H(+)</text>
        <dbReference type="Rhea" id="RHEA:13065"/>
        <dbReference type="ChEBI" id="CHEBI:15377"/>
        <dbReference type="ChEBI" id="CHEBI:15378"/>
        <dbReference type="ChEBI" id="CHEBI:30616"/>
        <dbReference type="ChEBI" id="CHEBI:43474"/>
        <dbReference type="ChEBI" id="CHEBI:456216"/>
        <dbReference type="EC" id="5.6.2.3"/>
    </reaction>
</comment>
<name>A0A8S3RIB8_MYTED</name>
<dbReference type="SUPFAM" id="SSF56219">
    <property type="entry name" value="DNase I-like"/>
    <property type="match status" value="1"/>
</dbReference>
<reference evidence="4" key="1">
    <citation type="submission" date="2021-03" db="EMBL/GenBank/DDBJ databases">
        <authorList>
            <person name="Bekaert M."/>
        </authorList>
    </citation>
    <scope>NUCLEOTIDE SEQUENCE</scope>
</reference>
<dbReference type="PANTHER" id="PTHR47642:SF3">
    <property type="entry name" value="ATP-DEPENDENT DNA HELICASE"/>
    <property type="match status" value="1"/>
</dbReference>
<keyword evidence="1" id="KW-0547">Nucleotide-binding</keyword>
<comment type="caution">
    <text evidence="4">The sequence shown here is derived from an EMBL/GenBank/DDBJ whole genome shotgun (WGS) entry which is preliminary data.</text>
</comment>
<dbReference type="Pfam" id="PF03372">
    <property type="entry name" value="Exo_endo_phos"/>
    <property type="match status" value="1"/>
</dbReference>
<evidence type="ECO:0000259" key="3">
    <source>
        <dbReference type="SMART" id="SM00382"/>
    </source>
</evidence>
<dbReference type="EC" id="5.6.2.3" evidence="1"/>
<dbReference type="PANTHER" id="PTHR47642">
    <property type="entry name" value="ATP-DEPENDENT DNA HELICASE"/>
    <property type="match status" value="1"/>
</dbReference>
<evidence type="ECO:0000256" key="2">
    <source>
        <dbReference type="SAM" id="MobiDB-lite"/>
    </source>
</evidence>
<comment type="similarity">
    <text evidence="1">Belongs to the helicase family.</text>
</comment>
<keyword evidence="5" id="KW-1185">Reference proteome</keyword>
<dbReference type="Gene3D" id="3.60.10.10">
    <property type="entry name" value="Endonuclease/exonuclease/phosphatase"/>
    <property type="match status" value="1"/>
</dbReference>
<dbReference type="AlphaFoldDB" id="A0A8S3RIB8"/>
<evidence type="ECO:0000313" key="4">
    <source>
        <dbReference type="EMBL" id="CAG2208410.1"/>
    </source>
</evidence>
<feature type="compositionally biased region" description="Basic and acidic residues" evidence="2">
    <location>
        <begin position="56"/>
        <end position="77"/>
    </location>
</feature>
<dbReference type="SMART" id="SM00382">
    <property type="entry name" value="AAA"/>
    <property type="match status" value="1"/>
</dbReference>
<dbReference type="GO" id="GO:0000723">
    <property type="term" value="P:telomere maintenance"/>
    <property type="evidence" value="ECO:0007669"/>
    <property type="project" value="InterPro"/>
</dbReference>
<organism evidence="4 5">
    <name type="scientific">Mytilus edulis</name>
    <name type="common">Blue mussel</name>
    <dbReference type="NCBI Taxonomy" id="6550"/>
    <lineage>
        <taxon>Eukaryota</taxon>
        <taxon>Metazoa</taxon>
        <taxon>Spiralia</taxon>
        <taxon>Lophotrochozoa</taxon>
        <taxon>Mollusca</taxon>
        <taxon>Bivalvia</taxon>
        <taxon>Autobranchia</taxon>
        <taxon>Pteriomorphia</taxon>
        <taxon>Mytilida</taxon>
        <taxon>Mytiloidea</taxon>
        <taxon>Mytilidae</taxon>
        <taxon>Mytilinae</taxon>
        <taxon>Mytilus</taxon>
    </lineage>
</organism>
<feature type="region of interest" description="Disordered" evidence="2">
    <location>
        <begin position="56"/>
        <end position="79"/>
    </location>
</feature>